<sequence>MTFWNIIMKQLIPFIFIALACTSSSAFASGSYSISGGDQANQAYNLGKSAFYRKLACAGCPLAGQELNESNATEWLTQLSQANELSQKLSTTERDAVIVYLKTPL</sequence>
<reference evidence="3" key="1">
    <citation type="submission" date="2015-03" db="EMBL/GenBank/DDBJ databases">
        <title>Draft genome sequence of a novel methanotroph (Sn10-6) isolated from flooded ricefield rhizosphere in India.</title>
        <authorList>
            <person name="Pandit P.S."/>
            <person name="Pore S.D."/>
            <person name="Arora P."/>
            <person name="Kapse N.G."/>
            <person name="Dhakephalkar P.K."/>
            <person name="Rahalkar M.C."/>
        </authorList>
    </citation>
    <scope>NUCLEOTIDE SEQUENCE [LARGE SCALE GENOMIC DNA]</scope>
    <source>
        <strain evidence="3">Sn10-6</strain>
    </source>
</reference>
<reference evidence="2 3" key="2">
    <citation type="journal article" date="2016" name="Microb. Ecol.">
        <title>Genome Characteristics of a Novel Type I Methanotroph (Sn10-6) Isolated from a Flooded Indian Rice Field.</title>
        <authorList>
            <person name="Rahalkar M.C."/>
            <person name="Pandit P.S."/>
            <person name="Dhakephalkar P.K."/>
            <person name="Pore S."/>
            <person name="Arora P."/>
            <person name="Kapse N."/>
        </authorList>
    </citation>
    <scope>NUCLEOTIDE SEQUENCE [LARGE SCALE GENOMIC DNA]</scope>
    <source>
        <strain evidence="2 3">Sn10-6</strain>
    </source>
</reference>
<dbReference type="Proteomes" id="UP000033684">
    <property type="component" value="Unassembled WGS sequence"/>
</dbReference>
<dbReference type="AlphaFoldDB" id="A0A0F3INU7"/>
<feature type="chain" id="PRO_5002462248" description="Cytochrome c domain-containing protein" evidence="1">
    <location>
        <begin position="29"/>
        <end position="105"/>
    </location>
</feature>
<gene>
    <name evidence="2" type="ORF">VZ94_06020</name>
</gene>
<evidence type="ECO:0000313" key="2">
    <source>
        <dbReference type="EMBL" id="KJV07249.1"/>
    </source>
</evidence>
<dbReference type="EMBL" id="LAJX01000050">
    <property type="protein sequence ID" value="KJV07249.1"/>
    <property type="molecule type" value="Genomic_DNA"/>
</dbReference>
<dbReference type="PATRIC" id="fig|1632867.3.peg.4600"/>
<evidence type="ECO:0008006" key="4">
    <source>
        <dbReference type="Google" id="ProtNLM"/>
    </source>
</evidence>
<name>A0A0F3INU7_9GAMM</name>
<keyword evidence="1" id="KW-0732">Signal</keyword>
<organism evidence="2 3">
    <name type="scientific">Methylocucumis oryzae</name>
    <dbReference type="NCBI Taxonomy" id="1632867"/>
    <lineage>
        <taxon>Bacteria</taxon>
        <taxon>Pseudomonadati</taxon>
        <taxon>Pseudomonadota</taxon>
        <taxon>Gammaproteobacteria</taxon>
        <taxon>Methylococcales</taxon>
        <taxon>Methylococcaceae</taxon>
        <taxon>Methylocucumis</taxon>
    </lineage>
</organism>
<protein>
    <recommendedName>
        <fullName evidence="4">Cytochrome c domain-containing protein</fullName>
    </recommendedName>
</protein>
<comment type="caution">
    <text evidence="2">The sequence shown here is derived from an EMBL/GenBank/DDBJ whole genome shotgun (WGS) entry which is preliminary data.</text>
</comment>
<evidence type="ECO:0000256" key="1">
    <source>
        <dbReference type="SAM" id="SignalP"/>
    </source>
</evidence>
<evidence type="ECO:0000313" key="3">
    <source>
        <dbReference type="Proteomes" id="UP000033684"/>
    </source>
</evidence>
<keyword evidence="3" id="KW-1185">Reference proteome</keyword>
<proteinExistence type="predicted"/>
<accession>A0A0F3INU7</accession>
<feature type="signal peptide" evidence="1">
    <location>
        <begin position="1"/>
        <end position="28"/>
    </location>
</feature>